<dbReference type="Proteomes" id="UP000568050">
    <property type="component" value="Unassembled WGS sequence"/>
</dbReference>
<evidence type="ECO:0000313" key="3">
    <source>
        <dbReference type="Proteomes" id="UP000568050"/>
    </source>
</evidence>
<accession>A0A839QYE7</accession>
<dbReference type="RefSeq" id="WP_183377193.1">
    <property type="nucleotide sequence ID" value="NZ_CBCSFZ010000004.1"/>
</dbReference>
<gene>
    <name evidence="2" type="ORF">FHX50_002173</name>
</gene>
<dbReference type="EMBL" id="JACHWP010000015">
    <property type="protein sequence ID" value="MBB3023870.1"/>
    <property type="molecule type" value="Genomic_DNA"/>
</dbReference>
<dbReference type="Gene3D" id="3.40.50.620">
    <property type="entry name" value="HUPs"/>
    <property type="match status" value="1"/>
</dbReference>
<dbReference type="Pfam" id="PF00582">
    <property type="entry name" value="Usp"/>
    <property type="match status" value="1"/>
</dbReference>
<dbReference type="AlphaFoldDB" id="A0A839QYE7"/>
<dbReference type="InterPro" id="IPR014729">
    <property type="entry name" value="Rossmann-like_a/b/a_fold"/>
</dbReference>
<reference evidence="2 3" key="1">
    <citation type="submission" date="2020-08" db="EMBL/GenBank/DDBJ databases">
        <title>Sequencing the genomes of 1000 actinobacteria strains.</title>
        <authorList>
            <person name="Klenk H.-P."/>
        </authorList>
    </citation>
    <scope>NUCLEOTIDE SEQUENCE [LARGE SCALE GENOMIC DNA]</scope>
    <source>
        <strain evidence="2 3">DSM 23040</strain>
    </source>
</reference>
<keyword evidence="3" id="KW-1185">Reference proteome</keyword>
<proteinExistence type="predicted"/>
<evidence type="ECO:0000259" key="1">
    <source>
        <dbReference type="Pfam" id="PF00582"/>
    </source>
</evidence>
<dbReference type="CDD" id="cd00293">
    <property type="entry name" value="USP-like"/>
    <property type="match status" value="1"/>
</dbReference>
<dbReference type="InterPro" id="IPR006016">
    <property type="entry name" value="UspA"/>
</dbReference>
<organism evidence="2 3">
    <name type="scientific">Helcobacillus massiliensis</name>
    <dbReference type="NCBI Taxonomy" id="521392"/>
    <lineage>
        <taxon>Bacteria</taxon>
        <taxon>Bacillati</taxon>
        <taxon>Actinomycetota</taxon>
        <taxon>Actinomycetes</taxon>
        <taxon>Micrococcales</taxon>
        <taxon>Dermabacteraceae</taxon>
        <taxon>Helcobacillus</taxon>
    </lineage>
</organism>
<sequence>MSIVVGYIPTAEGDAALGAALAWAESSGSSVVIANLQRGSSPDPRHATADQLESARARGTEAGLSVAVRTVQVPEDVSTSTGLIRLVEEEGADALTIGVRRNREFAPHLLGSTVQHILLDAPCDVLVA</sequence>
<dbReference type="SUPFAM" id="SSF52402">
    <property type="entry name" value="Adenine nucleotide alpha hydrolases-like"/>
    <property type="match status" value="1"/>
</dbReference>
<evidence type="ECO:0000313" key="2">
    <source>
        <dbReference type="EMBL" id="MBB3023870.1"/>
    </source>
</evidence>
<comment type="caution">
    <text evidence="2">The sequence shown here is derived from an EMBL/GenBank/DDBJ whole genome shotgun (WGS) entry which is preliminary data.</text>
</comment>
<protein>
    <submittedName>
        <fullName evidence="2">Nucleotide-binding universal stress UspA family protein</fullName>
    </submittedName>
</protein>
<feature type="domain" description="UspA" evidence="1">
    <location>
        <begin position="2"/>
        <end position="127"/>
    </location>
</feature>
<name>A0A839QYE7_9MICO</name>